<reference evidence="1" key="1">
    <citation type="submission" date="2020-03" db="EMBL/GenBank/DDBJ databases">
        <title>The deep terrestrial virosphere.</title>
        <authorList>
            <person name="Holmfeldt K."/>
            <person name="Nilsson E."/>
            <person name="Simone D."/>
            <person name="Lopez-Fernandez M."/>
            <person name="Wu X."/>
            <person name="de Brujin I."/>
            <person name="Lundin D."/>
            <person name="Andersson A."/>
            <person name="Bertilsson S."/>
            <person name="Dopson M."/>
        </authorList>
    </citation>
    <scope>NUCLEOTIDE SEQUENCE</scope>
    <source>
        <strain evidence="1">MM415A04005</strain>
    </source>
</reference>
<dbReference type="AlphaFoldDB" id="A0A6M3JJS4"/>
<organism evidence="1">
    <name type="scientific">viral metagenome</name>
    <dbReference type="NCBI Taxonomy" id="1070528"/>
    <lineage>
        <taxon>unclassified sequences</taxon>
        <taxon>metagenomes</taxon>
        <taxon>organismal metagenomes</taxon>
    </lineage>
</organism>
<name>A0A6M3JJS4_9ZZZZ</name>
<evidence type="ECO:0000313" key="1">
    <source>
        <dbReference type="EMBL" id="QJA70106.1"/>
    </source>
</evidence>
<proteinExistence type="predicted"/>
<dbReference type="EMBL" id="MT141764">
    <property type="protein sequence ID" value="QJA70106.1"/>
    <property type="molecule type" value="Genomic_DNA"/>
</dbReference>
<gene>
    <name evidence="1" type="ORF">MM415A04005_0013</name>
</gene>
<protein>
    <submittedName>
        <fullName evidence="1">Uncharacterized protein</fullName>
    </submittedName>
</protein>
<sequence>MKVKVTATVVFDTDTVEDKHHKRALEKLAWNTGDNLDKIWAWDEAADRVDSHNITVELL</sequence>
<accession>A0A6M3JJS4</accession>